<organism evidence="2 3">
    <name type="scientific">Dreissena polymorpha</name>
    <name type="common">Zebra mussel</name>
    <name type="synonym">Mytilus polymorpha</name>
    <dbReference type="NCBI Taxonomy" id="45954"/>
    <lineage>
        <taxon>Eukaryota</taxon>
        <taxon>Metazoa</taxon>
        <taxon>Spiralia</taxon>
        <taxon>Lophotrochozoa</taxon>
        <taxon>Mollusca</taxon>
        <taxon>Bivalvia</taxon>
        <taxon>Autobranchia</taxon>
        <taxon>Heteroconchia</taxon>
        <taxon>Euheterodonta</taxon>
        <taxon>Imparidentia</taxon>
        <taxon>Neoheterodontei</taxon>
        <taxon>Myida</taxon>
        <taxon>Dreissenoidea</taxon>
        <taxon>Dreissenidae</taxon>
        <taxon>Dreissena</taxon>
    </lineage>
</organism>
<name>A0A9D4N8R6_DREPO</name>
<keyword evidence="3" id="KW-1185">Reference proteome</keyword>
<dbReference type="EMBL" id="JAIWYP010000001">
    <property type="protein sequence ID" value="KAH3890018.1"/>
    <property type="molecule type" value="Genomic_DNA"/>
</dbReference>
<protein>
    <submittedName>
        <fullName evidence="2">Uncharacterized protein</fullName>
    </submittedName>
</protein>
<evidence type="ECO:0000313" key="3">
    <source>
        <dbReference type="Proteomes" id="UP000828390"/>
    </source>
</evidence>
<gene>
    <name evidence="2" type="ORF">DPMN_014085</name>
</gene>
<reference evidence="2" key="2">
    <citation type="submission" date="2020-11" db="EMBL/GenBank/DDBJ databases">
        <authorList>
            <person name="McCartney M.A."/>
            <person name="Auch B."/>
            <person name="Kono T."/>
            <person name="Mallez S."/>
            <person name="Becker A."/>
            <person name="Gohl D.M."/>
            <person name="Silverstein K.A.T."/>
            <person name="Koren S."/>
            <person name="Bechman K.B."/>
            <person name="Herman A."/>
            <person name="Abrahante J.E."/>
            <person name="Garbe J."/>
        </authorList>
    </citation>
    <scope>NUCLEOTIDE SEQUENCE</scope>
    <source>
        <strain evidence="2">Duluth1</strain>
        <tissue evidence="2">Whole animal</tissue>
    </source>
</reference>
<dbReference type="AlphaFoldDB" id="A0A9D4N8R6"/>
<accession>A0A9D4N8R6</accession>
<evidence type="ECO:0000313" key="2">
    <source>
        <dbReference type="EMBL" id="KAH3890018.1"/>
    </source>
</evidence>
<dbReference type="Proteomes" id="UP000828390">
    <property type="component" value="Unassembled WGS sequence"/>
</dbReference>
<sequence length="63" mass="7205">MCESPRQFLHLVALMVAFSVLELQQISNCFCSDLLPATQKKEGPIFVTLQDVKNLVRLQTYTF</sequence>
<proteinExistence type="predicted"/>
<feature type="signal peptide" evidence="1">
    <location>
        <begin position="1"/>
        <end position="23"/>
    </location>
</feature>
<reference evidence="2" key="1">
    <citation type="journal article" date="2019" name="bioRxiv">
        <title>The Genome of the Zebra Mussel, Dreissena polymorpha: A Resource for Invasive Species Research.</title>
        <authorList>
            <person name="McCartney M.A."/>
            <person name="Auch B."/>
            <person name="Kono T."/>
            <person name="Mallez S."/>
            <person name="Zhang Y."/>
            <person name="Obille A."/>
            <person name="Becker A."/>
            <person name="Abrahante J.E."/>
            <person name="Garbe J."/>
            <person name="Badalamenti J.P."/>
            <person name="Herman A."/>
            <person name="Mangelson H."/>
            <person name="Liachko I."/>
            <person name="Sullivan S."/>
            <person name="Sone E.D."/>
            <person name="Koren S."/>
            <person name="Silverstein K.A.T."/>
            <person name="Beckman K.B."/>
            <person name="Gohl D.M."/>
        </authorList>
    </citation>
    <scope>NUCLEOTIDE SEQUENCE</scope>
    <source>
        <strain evidence="2">Duluth1</strain>
        <tissue evidence="2">Whole animal</tissue>
    </source>
</reference>
<feature type="chain" id="PRO_5039214667" evidence="1">
    <location>
        <begin position="24"/>
        <end position="63"/>
    </location>
</feature>
<comment type="caution">
    <text evidence="2">The sequence shown here is derived from an EMBL/GenBank/DDBJ whole genome shotgun (WGS) entry which is preliminary data.</text>
</comment>
<evidence type="ECO:0000256" key="1">
    <source>
        <dbReference type="SAM" id="SignalP"/>
    </source>
</evidence>
<keyword evidence="1" id="KW-0732">Signal</keyword>